<dbReference type="InterPro" id="IPR001387">
    <property type="entry name" value="Cro/C1-type_HTH"/>
</dbReference>
<accession>A0A1E3ANU4</accession>
<evidence type="ECO:0000313" key="3">
    <source>
        <dbReference type="EMBL" id="ODM10161.1"/>
    </source>
</evidence>
<evidence type="ECO:0000256" key="1">
    <source>
        <dbReference type="ARBA" id="ARBA00023125"/>
    </source>
</evidence>
<dbReference type="Proteomes" id="UP000094869">
    <property type="component" value="Unassembled WGS sequence"/>
</dbReference>
<dbReference type="Proteomes" id="UP000095003">
    <property type="component" value="Unassembled WGS sequence"/>
</dbReference>
<protein>
    <submittedName>
        <fullName evidence="3">HTH-type transcriptional regulator SinR</fullName>
    </submittedName>
</protein>
<reference evidence="3 6" key="1">
    <citation type="submission" date="2016-07" db="EMBL/GenBank/DDBJ databases">
        <title>Characterization of isolates of Eisenbergiella tayi derived from blood cultures, using whole genome sequencing.</title>
        <authorList>
            <person name="Burdz T."/>
            <person name="Wiebe D."/>
            <person name="Huynh C."/>
            <person name="Bernard K."/>
        </authorList>
    </citation>
    <scope>NUCLEOTIDE SEQUENCE [LARGE SCALE GENOMIC DNA]</scope>
    <source>
        <strain evidence="3 6">NML 120489</strain>
    </source>
</reference>
<dbReference type="GO" id="GO:0003677">
    <property type="term" value="F:DNA binding"/>
    <property type="evidence" value="ECO:0007669"/>
    <property type="project" value="UniProtKB-KW"/>
</dbReference>
<sequence>MDNITKLAGTRIRGFRKEKRLSQEELAEKCSLHPTYIGQLERGEKNPTIESVMKIANGLEIPIDQLFVNITSSGAKAVDYIPDRIMYLVAELSPKEQRIIYDLIIQALKLRN</sequence>
<dbReference type="Gene3D" id="1.10.260.40">
    <property type="entry name" value="lambda repressor-like DNA-binding domains"/>
    <property type="match status" value="1"/>
</dbReference>
<dbReference type="SMART" id="SM00530">
    <property type="entry name" value="HTH_XRE"/>
    <property type="match status" value="1"/>
</dbReference>
<keyword evidence="5" id="KW-1185">Reference proteome</keyword>
<organism evidence="3 6">
    <name type="scientific">Eisenbergiella tayi</name>
    <dbReference type="NCBI Taxonomy" id="1432052"/>
    <lineage>
        <taxon>Bacteria</taxon>
        <taxon>Bacillati</taxon>
        <taxon>Bacillota</taxon>
        <taxon>Clostridia</taxon>
        <taxon>Lachnospirales</taxon>
        <taxon>Lachnospiraceae</taxon>
        <taxon>Eisenbergiella</taxon>
    </lineage>
</organism>
<dbReference type="EMBL" id="MCGI01000004">
    <property type="protein sequence ID" value="ODM10161.1"/>
    <property type="molecule type" value="Genomic_DNA"/>
</dbReference>
<proteinExistence type="predicted"/>
<dbReference type="AlphaFoldDB" id="A0A1E3ANU4"/>
<dbReference type="PANTHER" id="PTHR46797">
    <property type="entry name" value="HTH-TYPE TRANSCRIPTIONAL REGULATOR"/>
    <property type="match status" value="1"/>
</dbReference>
<evidence type="ECO:0000313" key="6">
    <source>
        <dbReference type="Proteomes" id="UP000095003"/>
    </source>
</evidence>
<dbReference type="GO" id="GO:0005829">
    <property type="term" value="C:cytosol"/>
    <property type="evidence" value="ECO:0007669"/>
    <property type="project" value="TreeGrafter"/>
</dbReference>
<reference evidence="4 5" key="2">
    <citation type="submission" date="2016-08" db="EMBL/GenBank/DDBJ databases">
        <title>Characterization of Isolates of Eisenbergiella tayi Derived from Blood Cultures, Using Whole Genome Sequencing.</title>
        <authorList>
            <person name="Bernier A.-M."/>
            <person name="Burdz T."/>
            <person name="Wiebe D."/>
            <person name="Bernard K."/>
        </authorList>
    </citation>
    <scope>NUCLEOTIDE SEQUENCE [LARGE SCALE GENOMIC DNA]</scope>
    <source>
        <strain evidence="4 5">NML120146</strain>
    </source>
</reference>
<dbReference type="CDD" id="cd00093">
    <property type="entry name" value="HTH_XRE"/>
    <property type="match status" value="1"/>
</dbReference>
<dbReference type="SUPFAM" id="SSF47413">
    <property type="entry name" value="lambda repressor-like DNA-binding domains"/>
    <property type="match status" value="1"/>
</dbReference>
<keyword evidence="1" id="KW-0238">DNA-binding</keyword>
<dbReference type="Pfam" id="PF01381">
    <property type="entry name" value="HTH_3"/>
    <property type="match status" value="1"/>
</dbReference>
<dbReference type="GO" id="GO:0003700">
    <property type="term" value="F:DNA-binding transcription factor activity"/>
    <property type="evidence" value="ECO:0007669"/>
    <property type="project" value="TreeGrafter"/>
</dbReference>
<dbReference type="InterPro" id="IPR050807">
    <property type="entry name" value="TransReg_Diox_bact_type"/>
</dbReference>
<evidence type="ECO:0000259" key="2">
    <source>
        <dbReference type="PROSITE" id="PS50943"/>
    </source>
</evidence>
<dbReference type="RefSeq" id="WP_069158451.1">
    <property type="nucleotide sequence ID" value="NZ_DBFYTC010000041.1"/>
</dbReference>
<feature type="domain" description="HTH cro/C1-type" evidence="2">
    <location>
        <begin position="12"/>
        <end position="66"/>
    </location>
</feature>
<dbReference type="InterPro" id="IPR010982">
    <property type="entry name" value="Lambda_DNA-bd_dom_sf"/>
</dbReference>
<comment type="caution">
    <text evidence="3">The sequence shown here is derived from an EMBL/GenBank/DDBJ whole genome shotgun (WGS) entry which is preliminary data.</text>
</comment>
<name>A0A1E3ANU4_9FIRM</name>
<evidence type="ECO:0000313" key="5">
    <source>
        <dbReference type="Proteomes" id="UP000094869"/>
    </source>
</evidence>
<dbReference type="EMBL" id="MEHD01000019">
    <property type="protein sequence ID" value="ODR58448.1"/>
    <property type="molecule type" value="Genomic_DNA"/>
</dbReference>
<gene>
    <name evidence="3" type="primary">sinR_1</name>
    <name evidence="3" type="ORF">BEH84_04530</name>
    <name evidence="4" type="ORF">BEI63_08000</name>
</gene>
<evidence type="ECO:0000313" key="4">
    <source>
        <dbReference type="EMBL" id="ODR58448.1"/>
    </source>
</evidence>
<dbReference type="PANTHER" id="PTHR46797:SF24">
    <property type="entry name" value="DNA-BINDING PHAGE PROTEIN"/>
    <property type="match status" value="1"/>
</dbReference>
<dbReference type="PROSITE" id="PS50943">
    <property type="entry name" value="HTH_CROC1"/>
    <property type="match status" value="1"/>
</dbReference>